<dbReference type="InterPro" id="IPR016147">
    <property type="entry name" value="Pili_assmbl_chaperone_N"/>
</dbReference>
<organism evidence="10 11">
    <name type="scientific">Serratia oryzae</name>
    <dbReference type="NCBI Taxonomy" id="2034155"/>
    <lineage>
        <taxon>Bacteria</taxon>
        <taxon>Pseudomonadati</taxon>
        <taxon>Pseudomonadota</taxon>
        <taxon>Gammaproteobacteria</taxon>
        <taxon>Enterobacterales</taxon>
        <taxon>Yersiniaceae</taxon>
        <taxon>Serratia</taxon>
    </lineage>
</organism>
<evidence type="ECO:0000256" key="2">
    <source>
        <dbReference type="ARBA" id="ARBA00007399"/>
    </source>
</evidence>
<sequence length="247" mass="27295">MMKSLFFLCSTLLLSVATYLFFPSMANAAVSIDGTRIVYPAKASEITIKMVNKGNTPSLMQIWIDRGNPETQPYDSDVAFVITPPIVRIDPKNGQSVRLMFTGEKLPQDRETLFWFNALEIPPVSADQDKSSLQIAVRSRLKLFYRPAGLAGDAASAPNLVKWHIVPTAKGGYVLRGQNPTPYYVTYSKLNLQTSGQHYDLGNGMIAPLSSEEFSIKGMQSYSKGAQLIYRPMSDYGVGAENKTTVH</sequence>
<dbReference type="PANTHER" id="PTHR30251">
    <property type="entry name" value="PILUS ASSEMBLY CHAPERONE"/>
    <property type="match status" value="1"/>
</dbReference>
<dbReference type="EMBL" id="MOXD01000011">
    <property type="protein sequence ID" value="OMQ20639.1"/>
    <property type="molecule type" value="Genomic_DNA"/>
</dbReference>
<dbReference type="GO" id="GO:0030288">
    <property type="term" value="C:outer membrane-bounded periplasmic space"/>
    <property type="evidence" value="ECO:0007669"/>
    <property type="project" value="InterPro"/>
</dbReference>
<feature type="domain" description="Pili assembly chaperone C-terminal" evidence="9">
    <location>
        <begin position="179"/>
        <end position="237"/>
    </location>
</feature>
<comment type="caution">
    <text evidence="10">The sequence shown here is derived from an EMBL/GenBank/DDBJ whole genome shotgun (WGS) entry which is preliminary data.</text>
</comment>
<evidence type="ECO:0000313" key="11">
    <source>
        <dbReference type="Proteomes" id="UP000216021"/>
    </source>
</evidence>
<protein>
    <recommendedName>
        <fullName evidence="12">Pilus assembly protein PapD</fullName>
    </recommendedName>
</protein>
<name>A0A1S8CG57_9GAMM</name>
<dbReference type="Proteomes" id="UP000216021">
    <property type="component" value="Unassembled WGS sequence"/>
</dbReference>
<dbReference type="FunFam" id="2.60.40.10:FF:000458">
    <property type="entry name" value="Molecular chaperone FimC"/>
    <property type="match status" value="1"/>
</dbReference>
<evidence type="ECO:0000256" key="7">
    <source>
        <dbReference type="SAM" id="SignalP"/>
    </source>
</evidence>
<evidence type="ECO:0000256" key="1">
    <source>
        <dbReference type="ARBA" id="ARBA00004418"/>
    </source>
</evidence>
<comment type="subcellular location">
    <subcellularLocation>
        <location evidence="1">Periplasm</location>
    </subcellularLocation>
</comment>
<dbReference type="STRING" id="2034155.BMI79_17995"/>
<keyword evidence="11" id="KW-1185">Reference proteome</keyword>
<feature type="chain" id="PRO_5012074435" description="Pilus assembly protein PapD" evidence="7">
    <location>
        <begin position="29"/>
        <end position="247"/>
    </location>
</feature>
<dbReference type="InterPro" id="IPR016148">
    <property type="entry name" value="Pili_assmbl_chaperone_C"/>
</dbReference>
<evidence type="ECO:0000313" key="10">
    <source>
        <dbReference type="EMBL" id="OMQ20639.1"/>
    </source>
</evidence>
<dbReference type="Gene3D" id="2.60.40.10">
    <property type="entry name" value="Immunoglobulins"/>
    <property type="match status" value="2"/>
</dbReference>
<dbReference type="PANTHER" id="PTHR30251:SF2">
    <property type="entry name" value="FIMBRIAL CHAPERONE YADV-RELATED"/>
    <property type="match status" value="1"/>
</dbReference>
<keyword evidence="4 7" id="KW-0732">Signal</keyword>
<dbReference type="InterPro" id="IPR036316">
    <property type="entry name" value="Pili_assmbl_chap_C_dom_sf"/>
</dbReference>
<reference evidence="10 11" key="1">
    <citation type="submission" date="2016-11" db="EMBL/GenBank/DDBJ databases">
        <title>Rahnella oryzae sp. nov., isolated from rice root.</title>
        <authorList>
            <person name="Zhang X.-X."/>
            <person name="Zhang J."/>
        </authorList>
    </citation>
    <scope>NUCLEOTIDE SEQUENCE [LARGE SCALE GENOMIC DNA]</scope>
    <source>
        <strain evidence="10 11">J11-6</strain>
    </source>
</reference>
<keyword evidence="5" id="KW-0574">Periplasm</keyword>
<dbReference type="InterPro" id="IPR050643">
    <property type="entry name" value="Periplasmic_pilus_chap"/>
</dbReference>
<accession>A0A1S8CG57</accession>
<proteinExistence type="inferred from homology"/>
<evidence type="ECO:0000256" key="3">
    <source>
        <dbReference type="ARBA" id="ARBA00022558"/>
    </source>
</evidence>
<evidence type="ECO:0000259" key="8">
    <source>
        <dbReference type="Pfam" id="PF00345"/>
    </source>
</evidence>
<feature type="domain" description="Pili assembly chaperone N-terminal" evidence="8">
    <location>
        <begin position="30"/>
        <end position="150"/>
    </location>
</feature>
<dbReference type="PRINTS" id="PR00969">
    <property type="entry name" value="CHAPERONPILI"/>
</dbReference>
<evidence type="ECO:0000256" key="6">
    <source>
        <dbReference type="ARBA" id="ARBA00023186"/>
    </source>
</evidence>
<dbReference type="GO" id="GO:0071555">
    <property type="term" value="P:cell wall organization"/>
    <property type="evidence" value="ECO:0007669"/>
    <property type="project" value="InterPro"/>
</dbReference>
<dbReference type="RefSeq" id="WP_076943577.1">
    <property type="nucleotide sequence ID" value="NZ_MOXD01000011.1"/>
</dbReference>
<dbReference type="Pfam" id="PF02753">
    <property type="entry name" value="PapD_C"/>
    <property type="match status" value="1"/>
</dbReference>
<evidence type="ECO:0008006" key="12">
    <source>
        <dbReference type="Google" id="ProtNLM"/>
    </source>
</evidence>
<dbReference type="SUPFAM" id="SSF49584">
    <property type="entry name" value="Periplasmic chaperone C-domain"/>
    <property type="match status" value="1"/>
</dbReference>
<dbReference type="SUPFAM" id="SSF49354">
    <property type="entry name" value="PapD-like"/>
    <property type="match status" value="1"/>
</dbReference>
<keyword evidence="6" id="KW-0143">Chaperone</keyword>
<dbReference type="Pfam" id="PF00345">
    <property type="entry name" value="PapD_N"/>
    <property type="match status" value="1"/>
</dbReference>
<dbReference type="InterPro" id="IPR001829">
    <property type="entry name" value="Pili_assmbl_chaperone_bac"/>
</dbReference>
<dbReference type="AlphaFoldDB" id="A0A1S8CG57"/>
<evidence type="ECO:0000256" key="4">
    <source>
        <dbReference type="ARBA" id="ARBA00022729"/>
    </source>
</evidence>
<comment type="similarity">
    <text evidence="2">Belongs to the periplasmic pilus chaperone family.</text>
</comment>
<evidence type="ECO:0000259" key="9">
    <source>
        <dbReference type="Pfam" id="PF02753"/>
    </source>
</evidence>
<evidence type="ECO:0000256" key="5">
    <source>
        <dbReference type="ARBA" id="ARBA00022764"/>
    </source>
</evidence>
<dbReference type="InterPro" id="IPR013783">
    <property type="entry name" value="Ig-like_fold"/>
</dbReference>
<feature type="signal peptide" evidence="7">
    <location>
        <begin position="1"/>
        <end position="28"/>
    </location>
</feature>
<gene>
    <name evidence="10" type="ORF">BMI79_17995</name>
</gene>
<dbReference type="InterPro" id="IPR008962">
    <property type="entry name" value="PapD-like_sf"/>
</dbReference>
<keyword evidence="3" id="KW-1029">Fimbrium biogenesis</keyword>